<evidence type="ECO:0000256" key="2">
    <source>
        <dbReference type="ARBA" id="ARBA00013064"/>
    </source>
</evidence>
<dbReference type="SMART" id="SM00226">
    <property type="entry name" value="LMWPc"/>
    <property type="match status" value="1"/>
</dbReference>
<name>A0ABR7IA57_9FIRM</name>
<comment type="caution">
    <text evidence="7">The sequence shown here is derived from an EMBL/GenBank/DDBJ whole genome shotgun (WGS) entry which is preliminary data.</text>
</comment>
<dbReference type="InterPro" id="IPR023485">
    <property type="entry name" value="Ptyr_pPase"/>
</dbReference>
<keyword evidence="3" id="KW-0378">Hydrolase</keyword>
<keyword evidence="8" id="KW-1185">Reference proteome</keyword>
<dbReference type="Gene3D" id="3.40.50.2300">
    <property type="match status" value="1"/>
</dbReference>
<dbReference type="CDD" id="cd16343">
    <property type="entry name" value="LMWPTP"/>
    <property type="match status" value="1"/>
</dbReference>
<evidence type="ECO:0000256" key="1">
    <source>
        <dbReference type="ARBA" id="ARBA00011063"/>
    </source>
</evidence>
<dbReference type="InterPro" id="IPR017867">
    <property type="entry name" value="Tyr_phospatase_low_mol_wt"/>
</dbReference>
<dbReference type="InterPro" id="IPR036196">
    <property type="entry name" value="Ptyr_pPase_sf"/>
</dbReference>
<dbReference type="PANTHER" id="PTHR11717:SF7">
    <property type="entry name" value="LOW MOLECULAR WEIGHT PHOSPHOTYROSINE PROTEIN PHOSPHATASE"/>
    <property type="match status" value="1"/>
</dbReference>
<evidence type="ECO:0000256" key="3">
    <source>
        <dbReference type="ARBA" id="ARBA00022801"/>
    </source>
</evidence>
<gene>
    <name evidence="7" type="ORF">H8Z76_07365</name>
</gene>
<evidence type="ECO:0000313" key="8">
    <source>
        <dbReference type="Proteomes" id="UP000621540"/>
    </source>
</evidence>
<organism evidence="7 8">
    <name type="scientific">Roseburia yibonii</name>
    <dbReference type="NCBI Taxonomy" id="2763063"/>
    <lineage>
        <taxon>Bacteria</taxon>
        <taxon>Bacillati</taxon>
        <taxon>Bacillota</taxon>
        <taxon>Clostridia</taxon>
        <taxon>Lachnospirales</taxon>
        <taxon>Lachnospiraceae</taxon>
        <taxon>Roseburia</taxon>
    </lineage>
</organism>
<dbReference type="Proteomes" id="UP000621540">
    <property type="component" value="Unassembled WGS sequence"/>
</dbReference>
<evidence type="ECO:0000256" key="5">
    <source>
        <dbReference type="ARBA" id="ARBA00051722"/>
    </source>
</evidence>
<dbReference type="SUPFAM" id="SSF52788">
    <property type="entry name" value="Phosphotyrosine protein phosphatases I"/>
    <property type="match status" value="1"/>
</dbReference>
<dbReference type="EMBL" id="JACOQH010000004">
    <property type="protein sequence ID" value="MBC5753849.1"/>
    <property type="molecule type" value="Genomic_DNA"/>
</dbReference>
<comment type="similarity">
    <text evidence="1">Belongs to the low molecular weight phosphotyrosine protein phosphatase family.</text>
</comment>
<evidence type="ECO:0000256" key="4">
    <source>
        <dbReference type="ARBA" id="ARBA00022912"/>
    </source>
</evidence>
<keyword evidence="4" id="KW-0904">Protein phosphatase</keyword>
<evidence type="ECO:0000313" key="7">
    <source>
        <dbReference type="EMBL" id="MBC5753849.1"/>
    </source>
</evidence>
<dbReference type="RefSeq" id="WP_186982069.1">
    <property type="nucleotide sequence ID" value="NZ_JACOQH010000004.1"/>
</dbReference>
<dbReference type="PANTHER" id="PTHR11717">
    <property type="entry name" value="LOW MOLECULAR WEIGHT PROTEIN TYROSINE PHOSPHATASE"/>
    <property type="match status" value="1"/>
</dbReference>
<accession>A0ABR7IA57</accession>
<reference evidence="7 8" key="1">
    <citation type="submission" date="2020-08" db="EMBL/GenBank/DDBJ databases">
        <title>Genome public.</title>
        <authorList>
            <person name="Liu C."/>
            <person name="Sun Q."/>
        </authorList>
    </citation>
    <scope>NUCLEOTIDE SEQUENCE [LARGE SCALE GENOMIC DNA]</scope>
    <source>
        <strain evidence="7 8">BX0805</strain>
    </source>
</reference>
<protein>
    <recommendedName>
        <fullName evidence="2">protein-tyrosine-phosphatase</fullName>
        <ecNumber evidence="2">3.1.3.48</ecNumber>
    </recommendedName>
</protein>
<evidence type="ECO:0000259" key="6">
    <source>
        <dbReference type="SMART" id="SM00226"/>
    </source>
</evidence>
<proteinExistence type="inferred from homology"/>
<dbReference type="Pfam" id="PF01451">
    <property type="entry name" value="LMWPc"/>
    <property type="match status" value="1"/>
</dbReference>
<sequence>MIKVLFICHGNICRSPMSEFILKDMVEKRGIQDQFEIASAATSTEEIWNGRGNPIYPPAQAELRKHKIGNTAYTNFSGKRARQVTREDYGYYDYILCAETTNIRNTVRITGEDTEHKIKRLLDYSKDPRNIADPWYTGDFGVTYTDICEGCESFLSWLEQEGHISITNKIK</sequence>
<comment type="catalytic activity">
    <reaction evidence="5">
        <text>O-phospho-L-tyrosyl-[protein] + H2O = L-tyrosyl-[protein] + phosphate</text>
        <dbReference type="Rhea" id="RHEA:10684"/>
        <dbReference type="Rhea" id="RHEA-COMP:10136"/>
        <dbReference type="Rhea" id="RHEA-COMP:20101"/>
        <dbReference type="ChEBI" id="CHEBI:15377"/>
        <dbReference type="ChEBI" id="CHEBI:43474"/>
        <dbReference type="ChEBI" id="CHEBI:46858"/>
        <dbReference type="ChEBI" id="CHEBI:61978"/>
        <dbReference type="EC" id="3.1.3.48"/>
    </reaction>
</comment>
<dbReference type="InterPro" id="IPR050438">
    <property type="entry name" value="LMW_PTPase"/>
</dbReference>
<dbReference type="PRINTS" id="PR00719">
    <property type="entry name" value="LMWPTPASE"/>
</dbReference>
<feature type="domain" description="Phosphotyrosine protein phosphatase I" evidence="6">
    <location>
        <begin position="2"/>
        <end position="157"/>
    </location>
</feature>
<dbReference type="EC" id="3.1.3.48" evidence="2"/>